<keyword evidence="1" id="KW-0812">Transmembrane</keyword>
<dbReference type="Proteomes" id="UP001437256">
    <property type="component" value="Unassembled WGS sequence"/>
</dbReference>
<protein>
    <recommendedName>
        <fullName evidence="4">Transmembrane protein</fullName>
    </recommendedName>
</protein>
<keyword evidence="3" id="KW-1185">Reference proteome</keyword>
<dbReference type="EMBL" id="JBBXMP010000189">
    <property type="protein sequence ID" value="KAL0060153.1"/>
    <property type="molecule type" value="Genomic_DNA"/>
</dbReference>
<comment type="caution">
    <text evidence="2">The sequence shown here is derived from an EMBL/GenBank/DDBJ whole genome shotgun (WGS) entry which is preliminary data.</text>
</comment>
<feature type="transmembrane region" description="Helical" evidence="1">
    <location>
        <begin position="350"/>
        <end position="372"/>
    </location>
</feature>
<evidence type="ECO:0000256" key="1">
    <source>
        <dbReference type="SAM" id="Phobius"/>
    </source>
</evidence>
<dbReference type="Gene3D" id="2.60.120.260">
    <property type="entry name" value="Galactose-binding domain-like"/>
    <property type="match status" value="1"/>
</dbReference>
<gene>
    <name evidence="2" type="ORF">AAF712_013047</name>
</gene>
<evidence type="ECO:0000313" key="3">
    <source>
        <dbReference type="Proteomes" id="UP001437256"/>
    </source>
</evidence>
<proteinExistence type="predicted"/>
<reference evidence="2 3" key="1">
    <citation type="submission" date="2024-05" db="EMBL/GenBank/DDBJ databases">
        <title>A draft genome resource for the thread blight pathogen Marasmius tenuissimus strain MS-2.</title>
        <authorList>
            <person name="Yulfo-Soto G.E."/>
            <person name="Baruah I.K."/>
            <person name="Amoako-Attah I."/>
            <person name="Bukari Y."/>
            <person name="Meinhardt L.W."/>
            <person name="Bailey B.A."/>
            <person name="Cohen S.P."/>
        </authorList>
    </citation>
    <scope>NUCLEOTIDE SEQUENCE [LARGE SCALE GENOMIC DNA]</scope>
    <source>
        <strain evidence="2 3">MS-2</strain>
    </source>
</reference>
<keyword evidence="1" id="KW-1133">Transmembrane helix</keyword>
<evidence type="ECO:0008006" key="4">
    <source>
        <dbReference type="Google" id="ProtNLM"/>
    </source>
</evidence>
<keyword evidence="1" id="KW-0472">Membrane</keyword>
<sequence length="459" mass="50840">MVDPELDYPRRVVVDDTDPRIIYDKPDEWDWNGSQFKDDGVLGQPYNNTMRGTRSRNAGFTFTFEGDFIQVRGAKDNTRITRSPSNSTYDSLDLLPKYTCQVDNKPIESINYNDSMYFKTNLVLCQQSRLSKEKHILTMNITVDDPSTQVFWLDSIEYSPLEYGNLENEVLKVDSSDRKSCIYHNEDRNWQASRGNLSYVNVTDVPGATMSFKFNGTSAALYGLIGRNAENSSFLSSFKRTSGYYRIDNGESKNFDIPESSPPPSESGNYIAVWSNQLLFNTSPVTSDGEHEIVVSYSGNHSGTGSPQLLAIDYFLVTNKGAQLNSSTPKDPVPSQLAADVTGPNNKARIGAIVGGVVGGLLAVAAFSWLIWFMMKRRGRGSGSGGDLEDEELLVSPFDAWGDEPPLRARTAPRKSAGFLANLVRGMRQTRQERDSGYREIVEAPAASVSAVPPPYTAL</sequence>
<name>A0ABR2ZHF5_9AGAR</name>
<accession>A0ABR2ZHF5</accession>
<evidence type="ECO:0000313" key="2">
    <source>
        <dbReference type="EMBL" id="KAL0060153.1"/>
    </source>
</evidence>
<organism evidence="2 3">
    <name type="scientific">Marasmius tenuissimus</name>
    <dbReference type="NCBI Taxonomy" id="585030"/>
    <lineage>
        <taxon>Eukaryota</taxon>
        <taxon>Fungi</taxon>
        <taxon>Dikarya</taxon>
        <taxon>Basidiomycota</taxon>
        <taxon>Agaricomycotina</taxon>
        <taxon>Agaricomycetes</taxon>
        <taxon>Agaricomycetidae</taxon>
        <taxon>Agaricales</taxon>
        <taxon>Marasmiineae</taxon>
        <taxon>Marasmiaceae</taxon>
        <taxon>Marasmius</taxon>
    </lineage>
</organism>